<proteinExistence type="predicted"/>
<protein>
    <submittedName>
        <fullName evidence="2">Uncharacterized protein</fullName>
    </submittedName>
</protein>
<dbReference type="EMBL" id="JAEFBK010000107">
    <property type="protein sequence ID" value="KAG7528954.1"/>
    <property type="molecule type" value="Genomic_DNA"/>
</dbReference>
<sequence>MLRSGKELEEVVRDDKEEEQVVVRKAKQIVNFPLLGMLSSARYGLRRWPFTVKCSPLTSQSTTAPYGFTSFMRKGKKHLDLNFPGNNLSLELRSSTWSFTLNSLGKIFL</sequence>
<geneLocation type="mitochondrion" evidence="2"/>
<accession>A0A8T1XAC7</accession>
<reference evidence="2 3" key="1">
    <citation type="submission" date="2020-12" db="EMBL/GenBank/DDBJ databases">
        <title>Concerted genomic and epigenomic changes stabilize Arabidopsis allopolyploids.</title>
        <authorList>
            <person name="Chen Z."/>
        </authorList>
    </citation>
    <scope>NUCLEOTIDE SEQUENCE [LARGE SCALE GENOMIC DNA]</scope>
    <source>
        <strain evidence="2">Allo738</strain>
        <tissue evidence="2">Leaf</tissue>
    </source>
</reference>
<dbReference type="EMBL" id="JAEFBK010000107">
    <property type="protein sequence ID" value="KAG7528933.1"/>
    <property type="molecule type" value="Genomic_DNA"/>
</dbReference>
<dbReference type="Proteomes" id="UP000694240">
    <property type="component" value="Unassembled WGS sequence"/>
</dbReference>
<dbReference type="AlphaFoldDB" id="A0A8T1XAC7"/>
<comment type="caution">
    <text evidence="2">The sequence shown here is derived from an EMBL/GenBank/DDBJ whole genome shotgun (WGS) entry which is preliminary data.</text>
</comment>
<dbReference type="SMR" id="A0A8T1XAC7"/>
<evidence type="ECO:0000313" key="1">
    <source>
        <dbReference type="EMBL" id="KAG7528933.1"/>
    </source>
</evidence>
<evidence type="ECO:0000313" key="2">
    <source>
        <dbReference type="EMBL" id="KAG7528954.1"/>
    </source>
</evidence>
<gene>
    <name evidence="1" type="ORF">ISN45_Un107g000030</name>
    <name evidence="2" type="ORF">ISN45_Un107g000300</name>
</gene>
<name>A0A8T1XAC7_9BRAS</name>
<keyword evidence="2" id="KW-0496">Mitochondrion</keyword>
<organism evidence="2 3">
    <name type="scientific">Arabidopsis thaliana x Arabidopsis arenosa</name>
    <dbReference type="NCBI Taxonomy" id="1240361"/>
    <lineage>
        <taxon>Eukaryota</taxon>
        <taxon>Viridiplantae</taxon>
        <taxon>Streptophyta</taxon>
        <taxon>Embryophyta</taxon>
        <taxon>Tracheophyta</taxon>
        <taxon>Spermatophyta</taxon>
        <taxon>Magnoliopsida</taxon>
        <taxon>eudicotyledons</taxon>
        <taxon>Gunneridae</taxon>
        <taxon>Pentapetalae</taxon>
        <taxon>rosids</taxon>
        <taxon>malvids</taxon>
        <taxon>Brassicales</taxon>
        <taxon>Brassicaceae</taxon>
        <taxon>Camelineae</taxon>
        <taxon>Arabidopsis</taxon>
    </lineage>
</organism>
<keyword evidence="3" id="KW-1185">Reference proteome</keyword>
<evidence type="ECO:0000313" key="3">
    <source>
        <dbReference type="Proteomes" id="UP000694240"/>
    </source>
</evidence>